<sequence>MTPTQTNIRRFALLLLALMPMVGGLAVADHGHDHHSGYWGPHYGSPLYYPRIGLEVSVLPVQPFVVPYAGVSYYFSTGIWYRPWGPRFVVVAPPIGVSVPLLPPSYVVRSYGSTTYYIANDVYYVANPSGPGYLVTAPPDLPAAGARPSAAQASDRLYIYPRKGQTKERQDDDRFTCHEWSVGETGFDPTRPQGGSEAQSRGTTRADYRRAMEACLDGRGYTVR</sequence>
<feature type="region of interest" description="Disordered" evidence="1">
    <location>
        <begin position="181"/>
        <end position="206"/>
    </location>
</feature>
<evidence type="ECO:0000313" key="3">
    <source>
        <dbReference type="EMBL" id="MBB4011231.1"/>
    </source>
</evidence>
<feature type="signal peptide" evidence="2">
    <location>
        <begin position="1"/>
        <end position="28"/>
    </location>
</feature>
<accession>A0A840BCH4</accession>
<evidence type="ECO:0000256" key="2">
    <source>
        <dbReference type="SAM" id="SignalP"/>
    </source>
</evidence>
<protein>
    <submittedName>
        <fullName evidence="3">Uncharacterized protein</fullName>
    </submittedName>
</protein>
<keyword evidence="2" id="KW-0732">Signal</keyword>
<evidence type="ECO:0000313" key="4">
    <source>
        <dbReference type="Proteomes" id="UP000561045"/>
    </source>
</evidence>
<feature type="chain" id="PRO_5032703049" evidence="2">
    <location>
        <begin position="29"/>
        <end position="224"/>
    </location>
</feature>
<gene>
    <name evidence="3" type="ORF">GGR36_000539</name>
</gene>
<dbReference type="RefSeq" id="WP_183631606.1">
    <property type="nucleotide sequence ID" value="NZ_BAABLE010000011.1"/>
</dbReference>
<proteinExistence type="predicted"/>
<name>A0A840BCH4_9RHOO</name>
<dbReference type="InterPro" id="IPR045398">
    <property type="entry name" value="DUF6515"/>
</dbReference>
<dbReference type="AlphaFoldDB" id="A0A840BCH4"/>
<dbReference type="Proteomes" id="UP000561045">
    <property type="component" value="Unassembled WGS sequence"/>
</dbReference>
<comment type="caution">
    <text evidence="3">The sequence shown here is derived from an EMBL/GenBank/DDBJ whole genome shotgun (WGS) entry which is preliminary data.</text>
</comment>
<reference evidence="3 4" key="1">
    <citation type="submission" date="2020-08" db="EMBL/GenBank/DDBJ databases">
        <title>Genomic Encyclopedia of Type Strains, Phase IV (KMG-IV): sequencing the most valuable type-strain genomes for metagenomic binning, comparative biology and taxonomic classification.</title>
        <authorList>
            <person name="Goeker M."/>
        </authorList>
    </citation>
    <scope>NUCLEOTIDE SEQUENCE [LARGE SCALE GENOMIC DNA]</scope>
    <source>
        <strain evidence="3 4">DSM 106739</strain>
    </source>
</reference>
<keyword evidence="4" id="KW-1185">Reference proteome</keyword>
<evidence type="ECO:0000256" key="1">
    <source>
        <dbReference type="SAM" id="MobiDB-lite"/>
    </source>
</evidence>
<organism evidence="3 4">
    <name type="scientific">Niveibacterium umoris</name>
    <dbReference type="NCBI Taxonomy" id="1193620"/>
    <lineage>
        <taxon>Bacteria</taxon>
        <taxon>Pseudomonadati</taxon>
        <taxon>Pseudomonadota</taxon>
        <taxon>Betaproteobacteria</taxon>
        <taxon>Rhodocyclales</taxon>
        <taxon>Rhodocyclaceae</taxon>
        <taxon>Niveibacterium</taxon>
    </lineage>
</organism>
<dbReference type="Pfam" id="PF20125">
    <property type="entry name" value="DUF6515"/>
    <property type="match status" value="1"/>
</dbReference>
<dbReference type="EMBL" id="JACIET010000001">
    <property type="protein sequence ID" value="MBB4011231.1"/>
    <property type="molecule type" value="Genomic_DNA"/>
</dbReference>